<proteinExistence type="predicted"/>
<dbReference type="Proteomes" id="UP001434737">
    <property type="component" value="Chromosome"/>
</dbReference>
<keyword evidence="10" id="KW-1185">Reference proteome</keyword>
<evidence type="ECO:0000256" key="5">
    <source>
        <dbReference type="ARBA" id="ARBA00022822"/>
    </source>
</evidence>
<dbReference type="InterPro" id="IPR011060">
    <property type="entry name" value="RibuloseP-bd_barrel"/>
</dbReference>
<reference evidence="9 10" key="1">
    <citation type="submission" date="2024-02" db="EMBL/GenBank/DDBJ databases">
        <title>Genome and pathogenicity analysis of Helicobacter mastomyrinus isolated from mice.</title>
        <authorList>
            <person name="Zhu L."/>
        </authorList>
    </citation>
    <scope>NUCLEOTIDE SEQUENCE [LARGE SCALE GENOMIC DNA]</scope>
    <source>
        <strain evidence="9 10">Hm-17</strain>
    </source>
</reference>
<evidence type="ECO:0000313" key="9">
    <source>
        <dbReference type="EMBL" id="XAM18823.1"/>
    </source>
</evidence>
<dbReference type="SUPFAM" id="SSF51366">
    <property type="entry name" value="Ribulose-phoshate binding barrel"/>
    <property type="match status" value="1"/>
</dbReference>
<dbReference type="RefSeq" id="WP_343354059.1">
    <property type="nucleotide sequence ID" value="NZ_CP145316.1"/>
</dbReference>
<keyword evidence="6" id="KW-0057">Aromatic amino acid biosynthesis</keyword>
<keyword evidence="7" id="KW-0456">Lyase</keyword>
<keyword evidence="4" id="KW-0028">Amino-acid biosynthesis</keyword>
<keyword evidence="5" id="KW-0822">Tryptophan biosynthesis</keyword>
<comment type="pathway">
    <text evidence="2">Amino-acid biosynthesis; L-tryptophan biosynthesis; L-tryptophan from chorismate: step 4/5.</text>
</comment>
<name>A0ABZ3F6L7_9HELI</name>
<evidence type="ECO:0000256" key="1">
    <source>
        <dbReference type="ARBA" id="ARBA00001633"/>
    </source>
</evidence>
<evidence type="ECO:0000256" key="4">
    <source>
        <dbReference type="ARBA" id="ARBA00022605"/>
    </source>
</evidence>
<evidence type="ECO:0000256" key="3">
    <source>
        <dbReference type="ARBA" id="ARBA00012362"/>
    </source>
</evidence>
<dbReference type="InterPro" id="IPR013798">
    <property type="entry name" value="Indole-3-glycerol_P_synth_dom"/>
</dbReference>
<dbReference type="EMBL" id="CP145316">
    <property type="protein sequence ID" value="XAM18823.1"/>
    <property type="molecule type" value="Genomic_DNA"/>
</dbReference>
<evidence type="ECO:0000313" key="10">
    <source>
        <dbReference type="Proteomes" id="UP001434737"/>
    </source>
</evidence>
<sequence>MHITQEQIANAKASLRTRMAMIDFDTLGRTLAYSPYMPRANKEFFIRNERQNTPKLAHTFHIESTTDTSSLLYQATQMEEETHFDAYVLNLCPQYTQESAKDPMQHLESISLLRRHSTLPIIHIDIFIDKYQILESALFGVDTLLIPAAPLEGKALKELLNFARRLEFDVFVGADNKDELKKAIFSGADMLFLPQENFKELLSLVPNTQVIATNHPNEYGVDIWLRG</sequence>
<comment type="catalytic activity">
    <reaction evidence="1">
        <text>1-(2-carboxyphenylamino)-1-deoxy-D-ribulose 5-phosphate + H(+) = (1S,2R)-1-C-(indol-3-yl)glycerol 3-phosphate + CO2 + H2O</text>
        <dbReference type="Rhea" id="RHEA:23476"/>
        <dbReference type="ChEBI" id="CHEBI:15377"/>
        <dbReference type="ChEBI" id="CHEBI:15378"/>
        <dbReference type="ChEBI" id="CHEBI:16526"/>
        <dbReference type="ChEBI" id="CHEBI:58613"/>
        <dbReference type="ChEBI" id="CHEBI:58866"/>
        <dbReference type="EC" id="4.1.1.48"/>
    </reaction>
</comment>
<dbReference type="Gene3D" id="3.20.20.70">
    <property type="entry name" value="Aldolase class I"/>
    <property type="match status" value="1"/>
</dbReference>
<accession>A0ABZ3F6L7</accession>
<evidence type="ECO:0000256" key="6">
    <source>
        <dbReference type="ARBA" id="ARBA00023141"/>
    </source>
</evidence>
<protein>
    <recommendedName>
        <fullName evidence="3">indole-3-glycerol-phosphate synthase</fullName>
        <ecNumber evidence="3">4.1.1.48</ecNumber>
    </recommendedName>
</protein>
<evidence type="ECO:0000256" key="7">
    <source>
        <dbReference type="ARBA" id="ARBA00023239"/>
    </source>
</evidence>
<gene>
    <name evidence="9" type="ORF">V3I05_03860</name>
</gene>
<dbReference type="InterPro" id="IPR013785">
    <property type="entry name" value="Aldolase_TIM"/>
</dbReference>
<organism evidence="9 10">
    <name type="scientific">Helicobacter mastomyrinus</name>
    <dbReference type="NCBI Taxonomy" id="287948"/>
    <lineage>
        <taxon>Bacteria</taxon>
        <taxon>Pseudomonadati</taxon>
        <taxon>Campylobacterota</taxon>
        <taxon>Epsilonproteobacteria</taxon>
        <taxon>Campylobacterales</taxon>
        <taxon>Helicobacteraceae</taxon>
        <taxon>Helicobacter</taxon>
    </lineage>
</organism>
<feature type="domain" description="Indole-3-glycerol phosphate synthase" evidence="8">
    <location>
        <begin position="108"/>
        <end position="208"/>
    </location>
</feature>
<dbReference type="EC" id="4.1.1.48" evidence="3"/>
<evidence type="ECO:0000256" key="2">
    <source>
        <dbReference type="ARBA" id="ARBA00004696"/>
    </source>
</evidence>
<evidence type="ECO:0000259" key="8">
    <source>
        <dbReference type="Pfam" id="PF00218"/>
    </source>
</evidence>
<dbReference type="Pfam" id="PF00218">
    <property type="entry name" value="IGPS"/>
    <property type="match status" value="1"/>
</dbReference>